<keyword evidence="4" id="KW-1185">Reference proteome</keyword>
<dbReference type="Proteomes" id="UP000434957">
    <property type="component" value="Unassembled WGS sequence"/>
</dbReference>
<evidence type="ECO:0000313" key="4">
    <source>
        <dbReference type="Proteomes" id="UP000434957"/>
    </source>
</evidence>
<dbReference type="AlphaFoldDB" id="A0A6A4BUY3"/>
<organism evidence="3 4">
    <name type="scientific">Phytophthora rubi</name>
    <dbReference type="NCBI Taxonomy" id="129364"/>
    <lineage>
        <taxon>Eukaryota</taxon>
        <taxon>Sar</taxon>
        <taxon>Stramenopiles</taxon>
        <taxon>Oomycota</taxon>
        <taxon>Peronosporomycetes</taxon>
        <taxon>Peronosporales</taxon>
        <taxon>Peronosporaceae</taxon>
        <taxon>Phytophthora</taxon>
    </lineage>
</organism>
<reference evidence="3 4" key="1">
    <citation type="submission" date="2018-08" db="EMBL/GenBank/DDBJ databases">
        <title>Genomic investigation of the strawberry pathogen Phytophthora fragariae indicates pathogenicity is determined by transcriptional variation in three key races.</title>
        <authorList>
            <person name="Adams T.M."/>
            <person name="Armitage A.D."/>
            <person name="Sobczyk M.K."/>
            <person name="Bates H.J."/>
            <person name="Dunwell J.M."/>
            <person name="Nellist C.F."/>
            <person name="Harrison R.J."/>
        </authorList>
    </citation>
    <scope>NUCLEOTIDE SEQUENCE [LARGE SCALE GENOMIC DNA]</scope>
    <source>
        <strain evidence="2 5">SCRP324</strain>
        <strain evidence="3 4">SCRP333</strain>
    </source>
</reference>
<gene>
    <name evidence="2" type="ORF">PR002_g26584</name>
    <name evidence="3" type="ORF">PR003_g27848</name>
</gene>
<dbReference type="Proteomes" id="UP000435112">
    <property type="component" value="Unassembled WGS sequence"/>
</dbReference>
<evidence type="ECO:0000313" key="3">
    <source>
        <dbReference type="EMBL" id="KAE9280827.1"/>
    </source>
</evidence>
<evidence type="ECO:0000313" key="2">
    <source>
        <dbReference type="EMBL" id="KAE8972224.1"/>
    </source>
</evidence>
<comment type="caution">
    <text evidence="3">The sequence shown here is derived from an EMBL/GenBank/DDBJ whole genome shotgun (WGS) entry which is preliminary data.</text>
</comment>
<name>A0A6A4BUY3_9STRA</name>
<feature type="compositionally biased region" description="Acidic residues" evidence="1">
    <location>
        <begin position="33"/>
        <end position="46"/>
    </location>
</feature>
<accession>A0A6A4BUY3</accession>
<proteinExistence type="predicted"/>
<evidence type="ECO:0000313" key="5">
    <source>
        <dbReference type="Proteomes" id="UP000435112"/>
    </source>
</evidence>
<sequence length="56" mass="5982">MDGELWTTAHDAFSFSVGIRGEVLLGSAVDNHEEVEDTGEASNEDDSGTKSEPTLQ</sequence>
<protein>
    <submittedName>
        <fullName evidence="3">Uncharacterized protein</fullName>
    </submittedName>
</protein>
<dbReference type="EMBL" id="QXFU01003865">
    <property type="protein sequence ID" value="KAE8972224.1"/>
    <property type="molecule type" value="Genomic_DNA"/>
</dbReference>
<evidence type="ECO:0000256" key="1">
    <source>
        <dbReference type="SAM" id="MobiDB-lite"/>
    </source>
</evidence>
<dbReference type="EMBL" id="QXFT01004022">
    <property type="protein sequence ID" value="KAE9280827.1"/>
    <property type="molecule type" value="Genomic_DNA"/>
</dbReference>
<feature type="region of interest" description="Disordered" evidence="1">
    <location>
        <begin position="28"/>
        <end position="56"/>
    </location>
</feature>